<evidence type="ECO:0000259" key="3">
    <source>
        <dbReference type="Pfam" id="PF10106"/>
    </source>
</evidence>
<feature type="region of interest" description="Disordered" evidence="1">
    <location>
        <begin position="779"/>
        <end position="799"/>
    </location>
</feature>
<proteinExistence type="predicted"/>
<dbReference type="EMBL" id="VLKP01000002">
    <property type="protein sequence ID" value="TWI13380.1"/>
    <property type="molecule type" value="Genomic_DNA"/>
</dbReference>
<dbReference type="AlphaFoldDB" id="A0A562M0H6"/>
<gene>
    <name evidence="5" type="ORF">IP93_00542</name>
</gene>
<dbReference type="Pfam" id="PF05954">
    <property type="entry name" value="Phage_GPD"/>
    <property type="match status" value="1"/>
</dbReference>
<feature type="domain" description="Gp5/Type VI secretion system Vgr protein OB-fold" evidence="2">
    <location>
        <begin position="523"/>
        <end position="573"/>
    </location>
</feature>
<dbReference type="RefSeq" id="WP_144811679.1">
    <property type="nucleotide sequence ID" value="NZ_VLKP01000002.1"/>
</dbReference>
<dbReference type="Gene3D" id="2.30.110.50">
    <property type="match status" value="1"/>
</dbReference>
<feature type="domain" description="Putative type VI secretion system Rhs element associated Vgr" evidence="4">
    <location>
        <begin position="612"/>
        <end position="730"/>
    </location>
</feature>
<evidence type="ECO:0000313" key="5">
    <source>
        <dbReference type="EMBL" id="TWI13380.1"/>
    </source>
</evidence>
<dbReference type="Gene3D" id="4.10.220.110">
    <property type="match status" value="1"/>
</dbReference>
<dbReference type="SUPFAM" id="SSF69255">
    <property type="entry name" value="gp5 N-terminal domain-like"/>
    <property type="match status" value="1"/>
</dbReference>
<dbReference type="InterPro" id="IPR037026">
    <property type="entry name" value="Vgr_OB-fold_dom_sf"/>
</dbReference>
<dbReference type="InterPro" id="IPR006531">
    <property type="entry name" value="Gp5/Vgr_OB"/>
</dbReference>
<evidence type="ECO:0000256" key="1">
    <source>
        <dbReference type="SAM" id="MobiDB-lite"/>
    </source>
</evidence>
<keyword evidence="6" id="KW-1185">Reference proteome</keyword>
<dbReference type="InterPro" id="IPR028244">
    <property type="entry name" value="T6SS_Rhs_Vgr_dom"/>
</dbReference>
<feature type="domain" description="DUF2345" evidence="3">
    <location>
        <begin position="791"/>
        <end position="948"/>
    </location>
</feature>
<dbReference type="Gene3D" id="2.40.50.230">
    <property type="entry name" value="Gp5 N-terminal domain"/>
    <property type="match status" value="1"/>
</dbReference>
<dbReference type="Pfam" id="PF10106">
    <property type="entry name" value="DUF2345"/>
    <property type="match status" value="1"/>
</dbReference>
<dbReference type="SUPFAM" id="SSF69279">
    <property type="entry name" value="Phage tail proteins"/>
    <property type="match status" value="2"/>
</dbReference>
<sequence length="979" mass="101531">MNSGVSVPGPLAELLHLSGADRPHSLSLPAIAPLDSAWVVASWHGHEALGPHGLAADAALVTQQWWVDLVSTDDALPLDAMLGQPATLWTRTATGERVARTGLVASAEQLGRDQAFTRYRLQLVPWTWLLAQGRHSRVFQDRSVLQIVETVLTDYAPHAVWQVADDVGPFLGAVPPRSYCVQYRETDAAFLGRLLAEEGLGLRMEACADASAGHRLVVFADSAQLPQELSAAIRGGIRFHRSDATEQADAVQAFGALRALGATSLTLLSHDYKTVAATTANVALGAGVGSGTGQRADGSSGYAAAGTDDRGASSDALALELYDPVGAYAFADRVAAQRVAELLAEAHDVHRQRWLGRGTVRSFAAGRWFALLGAPADRSAVPDEVLLTAVWHAGINPLPEGLATHARLPERMPGLAPATWHAVTERAAAVGYANAFLAVPRTLPWRPLLAAEVTLADQPAAIVPRLNPRPTAPGYQTAIVVGAQGETQPQGARELHCDALGRIRVRFHWQGARDGSDAAGASCIAGDSCWLRVAQRYAGPGVGTQFLPRIGQEVLIAFLDGDIDRPVVVGALYNGRGDDAQGNHAGGAAPAWHGARAADDRNAAAMLGVKSKEFGGSGHNRLVFDDSDGQLRLQLATTHAATELNLGYLIRQDDNRRGEARGEGFELRTDQWGAVRAERGLWISAYGAPATGTGVGRAAGGSEEAPAGEHVAATALLKQATKLGETLSGIAGTHLTPRVAAHEGTSGPAQSALIADQAPLKALLTSASTVVGGEAWDAAAADASERQPGSGTGRVPHTGDALLGLSAPAGIGLVAGQSLQWSMGETLTLASGGASNVATAGDLRVHAGQALGWLAGAVEDASEEAVAFSLVTAEGKLEFEAQHDQLKLQSRDGLKLVSANGEVELAAGKAVHLATSGGASVTIEGGNITVACPGSITVHAGKKSFVGGSSLERELVQFQEVCLDCLAKAALSGTPVVPL</sequence>
<accession>A0A562M0H6</accession>
<comment type="caution">
    <text evidence="5">The sequence shown here is derived from an EMBL/GenBank/DDBJ whole genome shotgun (WGS) entry which is preliminary data.</text>
</comment>
<dbReference type="Pfam" id="PF04717">
    <property type="entry name" value="Phage_base_V"/>
    <property type="match status" value="1"/>
</dbReference>
<evidence type="ECO:0000259" key="2">
    <source>
        <dbReference type="Pfam" id="PF04717"/>
    </source>
</evidence>
<evidence type="ECO:0000313" key="6">
    <source>
        <dbReference type="Proteomes" id="UP000316471"/>
    </source>
</evidence>
<protein>
    <submittedName>
        <fullName evidence="5">Rhs element Vgr protein</fullName>
    </submittedName>
</protein>
<reference evidence="5 6" key="1">
    <citation type="journal article" date="2015" name="Stand. Genomic Sci.">
        <title>Genomic Encyclopedia of Bacterial and Archaeal Type Strains, Phase III: the genomes of soil and plant-associated and newly described type strains.</title>
        <authorList>
            <person name="Whitman W.B."/>
            <person name="Woyke T."/>
            <person name="Klenk H.P."/>
            <person name="Zhou Y."/>
            <person name="Lilburn T.G."/>
            <person name="Beck B.J."/>
            <person name="De Vos P."/>
            <person name="Vandamme P."/>
            <person name="Eisen J.A."/>
            <person name="Garrity G."/>
            <person name="Hugenholtz P."/>
            <person name="Kyrpides N.C."/>
        </authorList>
    </citation>
    <scope>NUCLEOTIDE SEQUENCE [LARGE SCALE GENOMIC DNA]</scope>
    <source>
        <strain evidence="5 6">CGMCC 1.10136</strain>
    </source>
</reference>
<dbReference type="Pfam" id="PF13296">
    <property type="entry name" value="T6SS_Vgr"/>
    <property type="match status" value="1"/>
</dbReference>
<dbReference type="InterPro" id="IPR006533">
    <property type="entry name" value="T6SS_Vgr_RhsGE"/>
</dbReference>
<dbReference type="Gene3D" id="3.55.50.10">
    <property type="entry name" value="Baseplate protein-like domains"/>
    <property type="match status" value="1"/>
</dbReference>
<evidence type="ECO:0000259" key="4">
    <source>
        <dbReference type="Pfam" id="PF13296"/>
    </source>
</evidence>
<organism evidence="5 6">
    <name type="scientific">Aerolutibacter ruishenii</name>
    <dbReference type="NCBI Taxonomy" id="686800"/>
    <lineage>
        <taxon>Bacteria</taxon>
        <taxon>Pseudomonadati</taxon>
        <taxon>Pseudomonadota</taxon>
        <taxon>Gammaproteobacteria</taxon>
        <taxon>Lysobacterales</taxon>
        <taxon>Lysobacteraceae</taxon>
        <taxon>Aerolutibacter</taxon>
    </lineage>
</organism>
<dbReference type="NCBIfam" id="TIGR01646">
    <property type="entry name" value="vgr_GE"/>
    <property type="match status" value="1"/>
</dbReference>
<name>A0A562M0H6_9GAMM</name>
<dbReference type="OrthoDB" id="5959035at2"/>
<dbReference type="InterPro" id="IPR018769">
    <property type="entry name" value="VgrG2_DUF2345"/>
</dbReference>
<dbReference type="Proteomes" id="UP000316471">
    <property type="component" value="Unassembled WGS sequence"/>
</dbReference>